<dbReference type="InterPro" id="IPR036770">
    <property type="entry name" value="Ankyrin_rpt-contain_sf"/>
</dbReference>
<accession>A0A1Y5HYJ1</accession>
<dbReference type="GO" id="GO:0004386">
    <property type="term" value="F:helicase activity"/>
    <property type="evidence" value="ECO:0007669"/>
    <property type="project" value="UniProtKB-KW"/>
</dbReference>
<sequence length="2600" mass="290123">MGASGGGRVNDDDGDGGDALGRLRRDLRREHGAMYARLCSMLDEDAREAGTRRRLRRALVEEFPEFDAYAIDVAVAWDDARCATLARGLVETPTAEVPFGEWSPMTRAAEKGLKERLKFLHEHGCAWDEETCHAAVESGHLECLKFLHEHGCAWDAWTCMWAAGNGHLECLKYAHEHGCAWDAKTCKSAAVNGHLECLKYAHEHGCAWHEWTCRYAAENGHLECLKYAHEHGCAWDVWTCICAAGNGHLECLKYAHEHECAWDRRTCICAVRSGHLQCLKYAHEHGCVLDKRTCECAAAYGHLACLKYAHEHGCAWGEGTCMCAAGNGHLECLKYAHEHGCAWDEGTCWRAIQCVYQQREDCVENAWNCLSYAVDHQCPGYVMYVTLLRLERDAQVAETSFIVNLALSHARNGYIPERETQSRPRDCFDERHWPTHRVAARDAMASDDRTFDALTEIERAHAFCGDDDAARATHERLEQELAMNSGELDRGRDRRRATRKGAGTLDDARAVSRECVTTCRRCLEAFIALRREDARERAERGRASFAERERARAAEESRARWDYERLHRAFNVGEVNDPIEIASLRAHAKANALREMLTSPSRAKGKACYDAFGHVFSQAVGIEVGGELNATPSAMDDARAVIEEARERPCGSFPGVFLMLTDDDKRKREAAKRIIKASGNNGRGGVRNKLRLENCPDSFVDDVFGFWIDSLLREESRKTSLRRITCVKMHEDFPEGVEPYEPKSARVWFALAYTLEMCDNALVQELFQSYSVIFRLASDAVDRANENTKNSLSLSLSCNACEVINAVLSVLPRGPDAARVFWPRVGVPPKHLIDGLYDASRLVKDMPGSQLIALKCLMNVYLLLNTGDAVSSGKIVSILVEEIPRLPHLYSPDVQWRSRLLACEAVKEQYSGIGVDDAVLTSGAWYDRVGDDLANSLRNRDELSEGAQATRNMLANTLVTTMGYVICADAIALNALADPGFFYFSPEDWAKEQRIKGDTATGRLHLKILSTVRLKKRWKVNTSVWKYALGYEKMSPINETGVGNLEPQYVSAVMYAMGLIAPYARDDDGAMKPADIKKYFGKYVEIIPQNQENADALRKILSKCGEWFLRSLLTCDDALTEKKPLDRSDDEAKCMEGVVMCMMSQRNALVTAAGEVMKKHFDETNREQCYRRILLDDERLSVSKAVLGATYCALKDVKRLLTNTSEEVSELLRRASAPILQTHHIIKAIDKDDKERLQTFSQHLSRIMIASIGVFEAVVRDGPRRASAVDDERLYTMLVYLKMYWQLIKQREQEKIFISNQPVNILKLLLSWDPKTFSKSKEPIDGAWIEAIRTLKFEIENEPDSTFTASARESAECRHLAQCHVQSQGENALSDEIRRKLIEIFPELSVRVEMREEAPEVSELNLTPLDQTSVIPDAPDEIEHDYGPVIHVVDSDQECEPLPTRTDKSLRAKFSLDGSSVSKKSTAQKRPEPESNEPGWLLGTDKRKKARSHTARKEKAPPDEPVAKPTGFKIRKRAEQTVETGSYIKDTRKTVVPIDITDATHKASRQVTFSTMNSRNTDYYDMMSTVDRNIQDEFNVKMEVPPPPIERKFSSSTVKRAQTTPSVEHRPTYKAPNARRAPYKLDDLIRSTLCMSIEQIKDDTVRIHLANCTLNEKDSHLADFPPNTFHSAVEYKDHFIPLMFTELRANIHRALEKGNLEGTKLGVLENDGEFNDNTYTKIKLVMPSTEVAESMFKADDLVLMETASRRDKLIESQEEKSEFVSLSQSKPSSRDHKMYVFGRVESARGMNVIIQTYLGGKGANQRLTTMKRAMQTTGTQLRVSRVLELAPTLRELHAVCSMNDGLFARFNTHLPSRMPLMYPKQLLGISEDAFKAMSPSLNETQRLALLGACARPFIDDPNKRDAPVLIQGPPGTGKTHVICCLIAALLNGQDAQGRPRRSRVICATQSNAAIDHIIERLVGTEGLNPMYEGLRSVIMGAEVIRIGSADKINPNSASAKCHVREKLRAGGVNPEDAEGNVYAQNSKYFEKELNATKAQRQRLEQKIRAESQRLEKRNGKFSGVKVPAYSVELESLLAKRLDLLNTQDSLELKLKGKLVEEGRSNGNVVTTTPFEQIIDRANVVCGTLSSMGQLAKKQATNGAGPSRPCVANLFDVVIIDEASQAVEPASMVALQWLKPDGLVILVGDSKQLGPTVISNAANRAHFGSSLFERMQSVGLPRYELSEQYRMHPEILRFPNWQFYTDSLRCGDGCNAFTRAAPYHSIPNCGPYQFFNARHGQMVVDRYQQGGRSCSNSHEADFVSYCYRQIAIAASQSRQRISVGIISPYIDQIQRMREFVEHIQKHENRGNLDTWAPVTYGTVDQIQGQEFDAVIISCVRARVKSDASNSLTDVGVGFLNDVRRLNVALTRGRLSTWIIGNSDSLKNEQMWRDLIHDAKERRVFVQCGRDAPYNDVFTSGTAATAPQVSGATGASDPQALPRRVASEGGSKECLTIDITRCTTLTAVEEEESRAVDEAMVVLAADEATVDVAVDEATVDVAADEATVVLAADEATVVLAADEATVDVAADEATVDVAVDEATVDVAVDEATVDAAADPKQS</sequence>
<keyword evidence="3" id="KW-0347">Helicase</keyword>
<dbReference type="InterPro" id="IPR003593">
    <property type="entry name" value="AAA+_ATPase"/>
</dbReference>
<gene>
    <name evidence="8" type="ORF">BE221DRAFT_196531</name>
</gene>
<feature type="compositionally biased region" description="Basic and acidic residues" evidence="6">
    <location>
        <begin position="1495"/>
        <end position="1506"/>
    </location>
</feature>
<feature type="region of interest" description="Disordered" evidence="6">
    <location>
        <begin position="2465"/>
        <end position="2485"/>
    </location>
</feature>
<keyword evidence="2" id="KW-0378">Hydrolase</keyword>
<dbReference type="InterPro" id="IPR047187">
    <property type="entry name" value="SF1_C_Upf1"/>
</dbReference>
<evidence type="ECO:0000256" key="5">
    <source>
        <dbReference type="SAM" id="Coils"/>
    </source>
</evidence>
<evidence type="ECO:0000256" key="2">
    <source>
        <dbReference type="ARBA" id="ARBA00022801"/>
    </source>
</evidence>
<dbReference type="eggNOG" id="KOG1801">
    <property type="taxonomic scope" value="Eukaryota"/>
</dbReference>
<dbReference type="Gene3D" id="1.25.40.20">
    <property type="entry name" value="Ankyrin repeat-containing domain"/>
    <property type="match status" value="2"/>
</dbReference>
<dbReference type="InterPro" id="IPR002110">
    <property type="entry name" value="Ankyrin_rpt"/>
</dbReference>
<dbReference type="EMBL" id="KZ155839">
    <property type="protein sequence ID" value="OUS42270.1"/>
    <property type="molecule type" value="Genomic_DNA"/>
</dbReference>
<evidence type="ECO:0000256" key="6">
    <source>
        <dbReference type="SAM" id="MobiDB-lite"/>
    </source>
</evidence>
<feature type="domain" description="AAA+ ATPase" evidence="7">
    <location>
        <begin position="1904"/>
        <end position="2221"/>
    </location>
</feature>
<name>A0A1Y5HYJ1_OSTTA</name>
<dbReference type="InterPro" id="IPR027417">
    <property type="entry name" value="P-loop_NTPase"/>
</dbReference>
<dbReference type="GO" id="GO:0005524">
    <property type="term" value="F:ATP binding"/>
    <property type="evidence" value="ECO:0007669"/>
    <property type="project" value="UniProtKB-KW"/>
</dbReference>
<keyword evidence="5" id="KW-0175">Coiled coil</keyword>
<dbReference type="CDD" id="cd18808">
    <property type="entry name" value="SF1_C_Upf1"/>
    <property type="match status" value="1"/>
</dbReference>
<dbReference type="InterPro" id="IPR041679">
    <property type="entry name" value="DNA2/NAM7-like_C"/>
</dbReference>
<dbReference type="Pfam" id="PF13086">
    <property type="entry name" value="AAA_11"/>
    <property type="match status" value="1"/>
</dbReference>
<feature type="coiled-coil region" evidence="5">
    <location>
        <begin position="2026"/>
        <end position="2060"/>
    </location>
</feature>
<protein>
    <recommendedName>
        <fullName evidence="7">AAA+ ATPase domain-containing protein</fullName>
    </recommendedName>
</protein>
<dbReference type="Pfam" id="PF13087">
    <property type="entry name" value="AAA_12"/>
    <property type="match status" value="1"/>
</dbReference>
<dbReference type="Pfam" id="PF13637">
    <property type="entry name" value="Ank_4"/>
    <property type="match status" value="2"/>
</dbReference>
<keyword evidence="4" id="KW-0067">ATP-binding</keyword>
<dbReference type="PANTHER" id="PTHR10887:SF495">
    <property type="entry name" value="HELICASE SENATAXIN ISOFORM X1-RELATED"/>
    <property type="match status" value="1"/>
</dbReference>
<dbReference type="GO" id="GO:0016787">
    <property type="term" value="F:hydrolase activity"/>
    <property type="evidence" value="ECO:0007669"/>
    <property type="project" value="UniProtKB-KW"/>
</dbReference>
<organism evidence="8">
    <name type="scientific">Ostreococcus tauri</name>
    <name type="common">Marine green alga</name>
    <dbReference type="NCBI Taxonomy" id="70448"/>
    <lineage>
        <taxon>Eukaryota</taxon>
        <taxon>Viridiplantae</taxon>
        <taxon>Chlorophyta</taxon>
        <taxon>Mamiellophyceae</taxon>
        <taxon>Mamiellales</taxon>
        <taxon>Bathycoccaceae</taxon>
        <taxon>Ostreococcus</taxon>
    </lineage>
</organism>
<dbReference type="GO" id="GO:0005694">
    <property type="term" value="C:chromosome"/>
    <property type="evidence" value="ECO:0007669"/>
    <property type="project" value="UniProtKB-ARBA"/>
</dbReference>
<evidence type="ECO:0000259" key="7">
    <source>
        <dbReference type="SMART" id="SM00382"/>
    </source>
</evidence>
<dbReference type="SUPFAM" id="SSF48403">
    <property type="entry name" value="Ankyrin repeat"/>
    <property type="match status" value="1"/>
</dbReference>
<dbReference type="Gene3D" id="3.40.50.300">
    <property type="entry name" value="P-loop containing nucleotide triphosphate hydrolases"/>
    <property type="match status" value="2"/>
</dbReference>
<feature type="region of interest" description="Disordered" evidence="6">
    <location>
        <begin position="1435"/>
        <end position="1511"/>
    </location>
</feature>
<evidence type="ECO:0000313" key="8">
    <source>
        <dbReference type="EMBL" id="OUS42270.1"/>
    </source>
</evidence>
<evidence type="ECO:0000256" key="4">
    <source>
        <dbReference type="ARBA" id="ARBA00022840"/>
    </source>
</evidence>
<proteinExistence type="predicted"/>
<dbReference type="SMART" id="SM00382">
    <property type="entry name" value="AAA"/>
    <property type="match status" value="1"/>
</dbReference>
<dbReference type="InterPro" id="IPR041677">
    <property type="entry name" value="DNA2/NAM7_AAA_11"/>
</dbReference>
<dbReference type="InterPro" id="IPR045055">
    <property type="entry name" value="DNA2/NAM7-like"/>
</dbReference>
<dbReference type="PANTHER" id="PTHR10887">
    <property type="entry name" value="DNA2/NAM7 HELICASE FAMILY"/>
    <property type="match status" value="1"/>
</dbReference>
<evidence type="ECO:0000256" key="1">
    <source>
        <dbReference type="ARBA" id="ARBA00022741"/>
    </source>
</evidence>
<reference evidence="8" key="1">
    <citation type="submission" date="2017-04" db="EMBL/GenBank/DDBJ databases">
        <title>Population genomics of picophytoplankton unveils novel chromosome hypervariability.</title>
        <authorList>
            <consortium name="DOE Joint Genome Institute"/>
            <person name="Blanc-Mathieu R."/>
            <person name="Krasovec M."/>
            <person name="Hebrard M."/>
            <person name="Yau S."/>
            <person name="Desgranges E."/>
            <person name="Martin J."/>
            <person name="Schackwitz W."/>
            <person name="Kuo A."/>
            <person name="Salin G."/>
            <person name="Donnadieu C."/>
            <person name="Desdevises Y."/>
            <person name="Sanchez-Ferandin S."/>
            <person name="Moreau H."/>
            <person name="Rivals E."/>
            <person name="Grigoriev I.V."/>
            <person name="Grimsley N."/>
            <person name="Eyre-Walker A."/>
            <person name="Piganeau G."/>
        </authorList>
    </citation>
    <scope>NUCLEOTIDE SEQUENCE [LARGE SCALE GENOMIC DNA]</scope>
    <source>
        <strain evidence="8">RCC 1115</strain>
    </source>
</reference>
<dbReference type="FunFam" id="3.40.50.300:FF:000326">
    <property type="entry name" value="P-loop containing nucleoside triphosphate hydrolase"/>
    <property type="match status" value="1"/>
</dbReference>
<dbReference type="Proteomes" id="UP000195557">
    <property type="component" value="Unassembled WGS sequence"/>
</dbReference>
<feature type="region of interest" description="Disordered" evidence="6">
    <location>
        <begin position="1585"/>
        <end position="1618"/>
    </location>
</feature>
<evidence type="ECO:0000256" key="3">
    <source>
        <dbReference type="ARBA" id="ARBA00022806"/>
    </source>
</evidence>
<dbReference type="SUPFAM" id="SSF52540">
    <property type="entry name" value="P-loop containing nucleoside triphosphate hydrolases"/>
    <property type="match status" value="1"/>
</dbReference>
<feature type="compositionally biased region" description="Polar residues" evidence="6">
    <location>
        <begin position="1594"/>
        <end position="1606"/>
    </location>
</feature>
<keyword evidence="1" id="KW-0547">Nucleotide-binding</keyword>